<reference evidence="8" key="1">
    <citation type="submission" date="2023-06" db="EMBL/GenBank/DDBJ databases">
        <title>MT1 and MT2 Draft Genomes of Novel Species.</title>
        <authorList>
            <person name="Venkateswaran K."/>
        </authorList>
    </citation>
    <scope>NUCLEOTIDE SEQUENCE</scope>
    <source>
        <strain evidence="8">IIF3SC-B10</strain>
    </source>
</reference>
<feature type="domain" description="Type II secretion system protein GspF" evidence="7">
    <location>
        <begin position="147"/>
        <end position="270"/>
    </location>
</feature>
<dbReference type="EMBL" id="JAROCG010000001">
    <property type="protein sequence ID" value="MDN4610763.1"/>
    <property type="molecule type" value="Genomic_DNA"/>
</dbReference>
<dbReference type="InterPro" id="IPR042094">
    <property type="entry name" value="T2SS_GspF_sf"/>
</dbReference>
<organism evidence="8 9">
    <name type="scientific">Arthrobacter burdickii</name>
    <dbReference type="NCBI Taxonomy" id="3035920"/>
    <lineage>
        <taxon>Bacteria</taxon>
        <taxon>Bacillati</taxon>
        <taxon>Actinomycetota</taxon>
        <taxon>Actinomycetes</taxon>
        <taxon>Micrococcales</taxon>
        <taxon>Micrococcaceae</taxon>
        <taxon>Arthrobacter</taxon>
    </lineage>
</organism>
<feature type="transmembrane region" description="Helical" evidence="6">
    <location>
        <begin position="286"/>
        <end position="306"/>
    </location>
</feature>
<dbReference type="PANTHER" id="PTHR35007">
    <property type="entry name" value="INTEGRAL MEMBRANE PROTEIN-RELATED"/>
    <property type="match status" value="1"/>
</dbReference>
<accession>A0ABT8K017</accession>
<name>A0ABT8K017_9MICC</name>
<evidence type="ECO:0000313" key="9">
    <source>
        <dbReference type="Proteomes" id="UP001174209"/>
    </source>
</evidence>
<protein>
    <submittedName>
        <fullName evidence="8">Type II secretion system F family protein</fullName>
    </submittedName>
</protein>
<evidence type="ECO:0000256" key="3">
    <source>
        <dbReference type="ARBA" id="ARBA00022692"/>
    </source>
</evidence>
<proteinExistence type="predicted"/>
<keyword evidence="5 6" id="KW-0472">Membrane</keyword>
<feature type="transmembrane region" description="Helical" evidence="6">
    <location>
        <begin position="110"/>
        <end position="128"/>
    </location>
</feature>
<feature type="transmembrane region" description="Helical" evidence="6">
    <location>
        <begin position="6"/>
        <end position="27"/>
    </location>
</feature>
<gene>
    <name evidence="8" type="ORF">P5G52_07755</name>
</gene>
<dbReference type="RefSeq" id="WP_301226207.1">
    <property type="nucleotide sequence ID" value="NZ_JAROCG010000001.1"/>
</dbReference>
<evidence type="ECO:0000259" key="7">
    <source>
        <dbReference type="Pfam" id="PF00482"/>
    </source>
</evidence>
<evidence type="ECO:0000313" key="8">
    <source>
        <dbReference type="EMBL" id="MDN4610763.1"/>
    </source>
</evidence>
<feature type="transmembrane region" description="Helical" evidence="6">
    <location>
        <begin position="87"/>
        <end position="104"/>
    </location>
</feature>
<sequence length="314" mass="33959">MMVSPVVLGFGILLCFVSLLLLFAVVLKPRAGAIPLSRRRPGVPQELSVFSRVSSSTVGAVDDALGKSGGLYGKDLLYDAGVKMRPADFTVFVLSMSLVAALLVGFLSHVVLGLLVAIIVPFLARLVLSLKRDKRRARFDAQLPDTIQTLIGGLRAGHSVMRAIDAVAADAEAPASEELGRIVNETRIGKDSHLAIEEAAIRMDSEDFRWIAQAIQIHREVGGDLAEVLEHVLETIRERSEIKGQVRALSAEGKMSAYILMAVPVAIAVLFGIINPPYMLVLVQNFLGILMICASAVMYAIGGFWLSRVIKIKF</sequence>
<dbReference type="InterPro" id="IPR018076">
    <property type="entry name" value="T2SS_GspF_dom"/>
</dbReference>
<comment type="caution">
    <text evidence="8">The sequence shown here is derived from an EMBL/GenBank/DDBJ whole genome shotgun (WGS) entry which is preliminary data.</text>
</comment>
<keyword evidence="2" id="KW-1003">Cell membrane</keyword>
<keyword evidence="9" id="KW-1185">Reference proteome</keyword>
<comment type="subcellular location">
    <subcellularLocation>
        <location evidence="1">Cell membrane</location>
        <topology evidence="1">Multi-pass membrane protein</topology>
    </subcellularLocation>
</comment>
<keyword evidence="3 6" id="KW-0812">Transmembrane</keyword>
<evidence type="ECO:0000256" key="4">
    <source>
        <dbReference type="ARBA" id="ARBA00022989"/>
    </source>
</evidence>
<evidence type="ECO:0000256" key="6">
    <source>
        <dbReference type="SAM" id="Phobius"/>
    </source>
</evidence>
<dbReference type="Pfam" id="PF00482">
    <property type="entry name" value="T2SSF"/>
    <property type="match status" value="1"/>
</dbReference>
<evidence type="ECO:0000256" key="5">
    <source>
        <dbReference type="ARBA" id="ARBA00023136"/>
    </source>
</evidence>
<keyword evidence="4 6" id="KW-1133">Transmembrane helix</keyword>
<dbReference type="Gene3D" id="1.20.81.30">
    <property type="entry name" value="Type II secretion system (T2SS), domain F"/>
    <property type="match status" value="1"/>
</dbReference>
<dbReference type="Proteomes" id="UP001174209">
    <property type="component" value="Unassembled WGS sequence"/>
</dbReference>
<evidence type="ECO:0000256" key="2">
    <source>
        <dbReference type="ARBA" id="ARBA00022475"/>
    </source>
</evidence>
<feature type="transmembrane region" description="Helical" evidence="6">
    <location>
        <begin position="255"/>
        <end position="274"/>
    </location>
</feature>
<evidence type="ECO:0000256" key="1">
    <source>
        <dbReference type="ARBA" id="ARBA00004651"/>
    </source>
</evidence>
<dbReference type="PANTHER" id="PTHR35007:SF1">
    <property type="entry name" value="PILUS ASSEMBLY PROTEIN"/>
    <property type="match status" value="1"/>
</dbReference>